<feature type="compositionally biased region" description="Polar residues" evidence="1">
    <location>
        <begin position="75"/>
        <end position="84"/>
    </location>
</feature>
<feature type="compositionally biased region" description="Low complexity" evidence="1">
    <location>
        <begin position="44"/>
        <end position="54"/>
    </location>
</feature>
<name>A0A409YVR4_9AGAR</name>
<sequence>MVAGIGRNSDSRPGPSSQKRKRPVPKSAASTKDRTTYSQRPKSKSSSNKKSYYSELDDSDTDGTPPASIFVALNLSGTNDNATINKGKGKAKSQRTKNPKRCSDIIELSDSDSSIAHRPKKRAKTSSTTKRGKDDVIDLCSEEEEQLETSIPTKPVADDILELSSDDDQPTSPPSSQPVLTSPEKDHMPSAFSSNNRSKNPLPPPRQSQAASPSPMHSPVKRDNLPQETLLTTTPPRSSQRTGKRNLLTQHDFIVAFNSSRATNSSSSYSLSRIKSRTHTSTKTNIQYSSQPNPPALLTTSIFSRTLSTMAITRHHKGSAIQHTSVPAKKRDTGFSDAVLPPPNLPSTSSRDTDVEALSDIFSPSKDNLCAEAGVSSLSHEISTATESQTIDPPGSSHMSRNLTRRSFSIESCSGPSPPDNSHNIPEKGRNTASKSLDAVSSIDKLTYNGFQLRRSLSVLQIDAAELTASIILDSSATEDGDINDDQMSLSDLELAYPDADY</sequence>
<feature type="region of interest" description="Disordered" evidence="1">
    <location>
        <begin position="1"/>
        <end position="245"/>
    </location>
</feature>
<comment type="caution">
    <text evidence="2">The sequence shown here is derived from an EMBL/GenBank/DDBJ whole genome shotgun (WGS) entry which is preliminary data.</text>
</comment>
<dbReference type="Proteomes" id="UP000284842">
    <property type="component" value="Unassembled WGS sequence"/>
</dbReference>
<feature type="region of interest" description="Disordered" evidence="1">
    <location>
        <begin position="316"/>
        <end position="353"/>
    </location>
</feature>
<feature type="compositionally biased region" description="Acidic residues" evidence="1">
    <location>
        <begin position="159"/>
        <end position="169"/>
    </location>
</feature>
<keyword evidence="3" id="KW-1185">Reference proteome</keyword>
<reference evidence="2 3" key="1">
    <citation type="journal article" date="2018" name="Evol. Lett.">
        <title>Horizontal gene cluster transfer increased hallucinogenic mushroom diversity.</title>
        <authorList>
            <person name="Reynolds H.T."/>
            <person name="Vijayakumar V."/>
            <person name="Gluck-Thaler E."/>
            <person name="Korotkin H.B."/>
            <person name="Matheny P.B."/>
            <person name="Slot J.C."/>
        </authorList>
    </citation>
    <scope>NUCLEOTIDE SEQUENCE [LARGE SCALE GENOMIC DNA]</scope>
    <source>
        <strain evidence="2 3">2629</strain>
    </source>
</reference>
<feature type="compositionally biased region" description="Polar residues" evidence="1">
    <location>
        <begin position="380"/>
        <end position="424"/>
    </location>
</feature>
<feature type="compositionally biased region" description="Basic residues" evidence="1">
    <location>
        <begin position="87"/>
        <end position="100"/>
    </location>
</feature>
<dbReference type="EMBL" id="NHTK01000520">
    <property type="protein sequence ID" value="PPR07117.1"/>
    <property type="molecule type" value="Genomic_DNA"/>
</dbReference>
<evidence type="ECO:0000313" key="2">
    <source>
        <dbReference type="EMBL" id="PPR07117.1"/>
    </source>
</evidence>
<dbReference type="InParanoid" id="A0A409YVR4"/>
<gene>
    <name evidence="2" type="ORF">CVT24_010953</name>
</gene>
<proteinExistence type="predicted"/>
<evidence type="ECO:0000313" key="3">
    <source>
        <dbReference type="Proteomes" id="UP000284842"/>
    </source>
</evidence>
<dbReference type="AlphaFoldDB" id="A0A409YVR4"/>
<organism evidence="2 3">
    <name type="scientific">Panaeolus cyanescens</name>
    <dbReference type="NCBI Taxonomy" id="181874"/>
    <lineage>
        <taxon>Eukaryota</taxon>
        <taxon>Fungi</taxon>
        <taxon>Dikarya</taxon>
        <taxon>Basidiomycota</taxon>
        <taxon>Agaricomycotina</taxon>
        <taxon>Agaricomycetes</taxon>
        <taxon>Agaricomycetidae</taxon>
        <taxon>Agaricales</taxon>
        <taxon>Agaricineae</taxon>
        <taxon>Galeropsidaceae</taxon>
        <taxon>Panaeolus</taxon>
    </lineage>
</organism>
<accession>A0A409YVR4</accession>
<evidence type="ECO:0000256" key="1">
    <source>
        <dbReference type="SAM" id="MobiDB-lite"/>
    </source>
</evidence>
<feature type="compositionally biased region" description="Low complexity" evidence="1">
    <location>
        <begin position="105"/>
        <end position="114"/>
    </location>
</feature>
<feature type="region of interest" description="Disordered" evidence="1">
    <location>
        <begin position="380"/>
        <end position="436"/>
    </location>
</feature>
<protein>
    <submittedName>
        <fullName evidence="2">Uncharacterized protein</fullName>
    </submittedName>
</protein>